<dbReference type="Proteomes" id="UP000612362">
    <property type="component" value="Unassembled WGS sequence"/>
</dbReference>
<dbReference type="RefSeq" id="WP_220193829.1">
    <property type="nucleotide sequence ID" value="NZ_BNJF01000001.1"/>
</dbReference>
<protein>
    <submittedName>
        <fullName evidence="3">Dehydrogenase</fullName>
    </submittedName>
</protein>
<dbReference type="Pfam" id="PF22725">
    <property type="entry name" value="GFO_IDH_MocA_C3"/>
    <property type="match status" value="1"/>
</dbReference>
<gene>
    <name evidence="3" type="ORF">KSX_25980</name>
</gene>
<organism evidence="3 4">
    <name type="scientific">Ktedonospora formicarum</name>
    <dbReference type="NCBI Taxonomy" id="2778364"/>
    <lineage>
        <taxon>Bacteria</taxon>
        <taxon>Bacillati</taxon>
        <taxon>Chloroflexota</taxon>
        <taxon>Ktedonobacteria</taxon>
        <taxon>Ktedonobacterales</taxon>
        <taxon>Ktedonobacteraceae</taxon>
        <taxon>Ktedonospora</taxon>
    </lineage>
</organism>
<dbReference type="InterPro" id="IPR036291">
    <property type="entry name" value="NAD(P)-bd_dom_sf"/>
</dbReference>
<evidence type="ECO:0000259" key="1">
    <source>
        <dbReference type="Pfam" id="PF01408"/>
    </source>
</evidence>
<dbReference type="AlphaFoldDB" id="A0A8J3MTJ3"/>
<dbReference type="InterPro" id="IPR000683">
    <property type="entry name" value="Gfo/Idh/MocA-like_OxRdtase_N"/>
</dbReference>
<dbReference type="SUPFAM" id="SSF55347">
    <property type="entry name" value="Glyceraldehyde-3-phosphate dehydrogenase-like, C-terminal domain"/>
    <property type="match status" value="1"/>
</dbReference>
<evidence type="ECO:0000313" key="3">
    <source>
        <dbReference type="EMBL" id="GHO44435.1"/>
    </source>
</evidence>
<dbReference type="InterPro" id="IPR055170">
    <property type="entry name" value="GFO_IDH_MocA-like_dom"/>
</dbReference>
<dbReference type="GO" id="GO:0000166">
    <property type="term" value="F:nucleotide binding"/>
    <property type="evidence" value="ECO:0007669"/>
    <property type="project" value="InterPro"/>
</dbReference>
<proteinExistence type="predicted"/>
<evidence type="ECO:0000313" key="4">
    <source>
        <dbReference type="Proteomes" id="UP000612362"/>
    </source>
</evidence>
<dbReference type="Gene3D" id="3.40.50.720">
    <property type="entry name" value="NAD(P)-binding Rossmann-like Domain"/>
    <property type="match status" value="1"/>
</dbReference>
<feature type="domain" description="GFO/IDH/MocA-like oxidoreductase" evidence="2">
    <location>
        <begin position="130"/>
        <end position="254"/>
    </location>
</feature>
<accession>A0A8J3MTJ3</accession>
<feature type="domain" description="Gfo/Idh/MocA-like oxidoreductase N-terminal" evidence="1">
    <location>
        <begin position="3"/>
        <end position="122"/>
    </location>
</feature>
<name>A0A8J3MTJ3_9CHLR</name>
<dbReference type="SUPFAM" id="SSF51735">
    <property type="entry name" value="NAD(P)-binding Rossmann-fold domains"/>
    <property type="match status" value="1"/>
</dbReference>
<dbReference type="InterPro" id="IPR051450">
    <property type="entry name" value="Gfo/Idh/MocA_Oxidoreductases"/>
</dbReference>
<comment type="caution">
    <text evidence="3">The sequence shown here is derived from an EMBL/GenBank/DDBJ whole genome shotgun (WGS) entry which is preliminary data.</text>
</comment>
<dbReference type="Pfam" id="PF01408">
    <property type="entry name" value="GFO_IDH_MocA"/>
    <property type="match status" value="1"/>
</dbReference>
<keyword evidence="4" id="KW-1185">Reference proteome</keyword>
<dbReference type="Gene3D" id="3.30.360.10">
    <property type="entry name" value="Dihydrodipicolinate Reductase, domain 2"/>
    <property type="match status" value="1"/>
</dbReference>
<dbReference type="EMBL" id="BNJF01000001">
    <property type="protein sequence ID" value="GHO44435.1"/>
    <property type="molecule type" value="Genomic_DNA"/>
</dbReference>
<dbReference type="PANTHER" id="PTHR43377">
    <property type="entry name" value="BILIVERDIN REDUCTASE A"/>
    <property type="match status" value="1"/>
</dbReference>
<sequence>MTIKVGLIGCGGIAAVHVNGYSKLTDAKITAVCDVVEESARVRAAEAGGADVYTDLAKMLKEADIDAVDICLPHHLHKDAIVAAAQAGKHILCEKPLCLTLEEGEEVRKAVEANGVTLMCAHNQLYLPAVQYAKRLIAGGTIGDVYEIRTTDSFYHTFDPKTIGWRGNRQFIGGGELIDTGYHPSYLLLYLAESKPVEVTAILSNHRLNFMDGEDSAQVLVRFENGVVGNIVTSWAYEPSDNTEKFSIVGQRGYAYSKGADLTYKMRMNNPPVVNTVQLKSVNTFEAEIADFISCLKENRRPINNHEDGIDVLKIILGAYRSAEEKRTITF</sequence>
<reference evidence="3" key="1">
    <citation type="submission" date="2020-10" db="EMBL/GenBank/DDBJ databases">
        <title>Taxonomic study of unclassified bacteria belonging to the class Ktedonobacteria.</title>
        <authorList>
            <person name="Yabe S."/>
            <person name="Wang C.M."/>
            <person name="Zheng Y."/>
            <person name="Sakai Y."/>
            <person name="Cavaletti L."/>
            <person name="Monciardini P."/>
            <person name="Donadio S."/>
        </authorList>
    </citation>
    <scope>NUCLEOTIDE SEQUENCE</scope>
    <source>
        <strain evidence="3">SOSP1-1</strain>
    </source>
</reference>
<dbReference type="PANTHER" id="PTHR43377:SF1">
    <property type="entry name" value="BILIVERDIN REDUCTASE A"/>
    <property type="match status" value="1"/>
</dbReference>
<evidence type="ECO:0000259" key="2">
    <source>
        <dbReference type="Pfam" id="PF22725"/>
    </source>
</evidence>